<organism evidence="3 4">
    <name type="scientific">Kwoniella bestiolae CBS 10118</name>
    <dbReference type="NCBI Taxonomy" id="1296100"/>
    <lineage>
        <taxon>Eukaryota</taxon>
        <taxon>Fungi</taxon>
        <taxon>Dikarya</taxon>
        <taxon>Basidiomycota</taxon>
        <taxon>Agaricomycotina</taxon>
        <taxon>Tremellomycetes</taxon>
        <taxon>Tremellales</taxon>
        <taxon>Cryptococcaceae</taxon>
        <taxon>Kwoniella</taxon>
    </lineage>
</organism>
<accession>A0AAJ8M594</accession>
<feature type="compositionally biased region" description="Acidic residues" evidence="1">
    <location>
        <begin position="242"/>
        <end position="255"/>
    </location>
</feature>
<dbReference type="RefSeq" id="XP_019050416.2">
    <property type="nucleotide sequence ID" value="XM_019187538.2"/>
</dbReference>
<evidence type="ECO:0000313" key="3">
    <source>
        <dbReference type="EMBL" id="WVW80183.1"/>
    </source>
</evidence>
<dbReference type="AlphaFoldDB" id="A0AAJ8M594"/>
<feature type="region of interest" description="Disordered" evidence="1">
    <location>
        <begin position="277"/>
        <end position="301"/>
    </location>
</feature>
<evidence type="ECO:0000259" key="2">
    <source>
        <dbReference type="Pfam" id="PF25534"/>
    </source>
</evidence>
<sequence>MLSEGTAAGLEAWIEGKDDKKPLNEYQVQHHKAKNGESSYTECFLETTDDPFTINIRKVSGSMEKKQFQAKAYVDGNILESRAWLRYRLSQVWDKVYERDGGDFKRSSLQFSPIPTTDDPTLVTIDPITMSKIGTIEIDLEEGTLVETGVQEARSSQLSSGTVYEKGKKFAYSVSGSDSTVCEIPKVMHYTFVPDSHKKFTHRFIFRYRPRAVLVQMRIIDEPEPSLTPAPRPARKRKLDAIDVDATPEGEDEDVKPDLNAKRVKYLEEQVKHLADQLKRSRNGSKDQDEVVDLTFDDDDD</sequence>
<dbReference type="InterPro" id="IPR057678">
    <property type="entry name" value="DUF7918"/>
</dbReference>
<dbReference type="PANTHER" id="PTHR36223">
    <property type="entry name" value="BETA-LACTAMASE-TYPE TRANSPEPTIDASE FOLD DOMAIN CONTAINING PROTEIN"/>
    <property type="match status" value="1"/>
</dbReference>
<dbReference type="KEGG" id="kbi:30205247"/>
<reference evidence="3" key="2">
    <citation type="submission" date="2024-02" db="EMBL/GenBank/DDBJ databases">
        <title>Comparative genomics of Cryptococcus and Kwoniella reveals pathogenesis evolution and contrasting modes of karyotype evolution via chromosome fusion or intercentromeric recombination.</title>
        <authorList>
            <person name="Coelho M.A."/>
            <person name="David-Palma M."/>
            <person name="Shea T."/>
            <person name="Bowers K."/>
            <person name="McGinley-Smith S."/>
            <person name="Mohammad A.W."/>
            <person name="Gnirke A."/>
            <person name="Yurkov A.M."/>
            <person name="Nowrousian M."/>
            <person name="Sun S."/>
            <person name="Cuomo C.A."/>
            <person name="Heitman J."/>
        </authorList>
    </citation>
    <scope>NUCLEOTIDE SEQUENCE</scope>
    <source>
        <strain evidence="3">CBS 10118</strain>
    </source>
</reference>
<dbReference type="GeneID" id="30205247"/>
<proteinExistence type="predicted"/>
<dbReference type="EMBL" id="CP144541">
    <property type="protein sequence ID" value="WVW80183.1"/>
    <property type="molecule type" value="Genomic_DNA"/>
</dbReference>
<protein>
    <recommendedName>
        <fullName evidence="2">DUF7918 domain-containing protein</fullName>
    </recommendedName>
</protein>
<feature type="compositionally biased region" description="Basic and acidic residues" evidence="1">
    <location>
        <begin position="277"/>
        <end position="289"/>
    </location>
</feature>
<keyword evidence="4" id="KW-1185">Reference proteome</keyword>
<dbReference type="Pfam" id="PF25534">
    <property type="entry name" value="DUF7918"/>
    <property type="match status" value="1"/>
</dbReference>
<feature type="compositionally biased region" description="Acidic residues" evidence="1">
    <location>
        <begin position="290"/>
        <end position="301"/>
    </location>
</feature>
<gene>
    <name evidence="3" type="ORF">I302_102160</name>
</gene>
<feature type="domain" description="DUF7918" evidence="2">
    <location>
        <begin position="19"/>
        <end position="221"/>
    </location>
</feature>
<evidence type="ECO:0000313" key="4">
    <source>
        <dbReference type="Proteomes" id="UP000092730"/>
    </source>
</evidence>
<dbReference type="PANTHER" id="PTHR36223:SF1">
    <property type="entry name" value="TRANSCRIPTION ELONGATION FACTOR EAF N-TERMINAL DOMAIN-CONTAINING PROTEIN"/>
    <property type="match status" value="1"/>
</dbReference>
<name>A0AAJ8M594_9TREE</name>
<dbReference type="Proteomes" id="UP000092730">
    <property type="component" value="Chromosome 1"/>
</dbReference>
<reference evidence="3" key="1">
    <citation type="submission" date="2013-07" db="EMBL/GenBank/DDBJ databases">
        <authorList>
            <consortium name="The Broad Institute Genome Sequencing Platform"/>
            <person name="Cuomo C."/>
            <person name="Litvintseva A."/>
            <person name="Chen Y."/>
            <person name="Heitman J."/>
            <person name="Sun S."/>
            <person name="Springer D."/>
            <person name="Dromer F."/>
            <person name="Young S.K."/>
            <person name="Zeng Q."/>
            <person name="Gargeya S."/>
            <person name="Fitzgerald M."/>
            <person name="Abouelleil A."/>
            <person name="Alvarado L."/>
            <person name="Berlin A.M."/>
            <person name="Chapman S.B."/>
            <person name="Dewar J."/>
            <person name="Goldberg J."/>
            <person name="Griggs A."/>
            <person name="Gujja S."/>
            <person name="Hansen M."/>
            <person name="Howarth C."/>
            <person name="Imamovic A."/>
            <person name="Larimer J."/>
            <person name="McCowan C."/>
            <person name="Murphy C."/>
            <person name="Pearson M."/>
            <person name="Priest M."/>
            <person name="Roberts A."/>
            <person name="Saif S."/>
            <person name="Shea T."/>
            <person name="Sykes S."/>
            <person name="Wortman J."/>
            <person name="Nusbaum C."/>
            <person name="Birren B."/>
        </authorList>
    </citation>
    <scope>NUCLEOTIDE SEQUENCE</scope>
    <source>
        <strain evidence="3">CBS 10118</strain>
    </source>
</reference>
<feature type="region of interest" description="Disordered" evidence="1">
    <location>
        <begin position="223"/>
        <end position="260"/>
    </location>
</feature>
<evidence type="ECO:0000256" key="1">
    <source>
        <dbReference type="SAM" id="MobiDB-lite"/>
    </source>
</evidence>